<name>A0AAD9VAA4_ACRCE</name>
<keyword evidence="5" id="KW-1185">Reference proteome</keyword>
<dbReference type="PROSITE" id="PS51898">
    <property type="entry name" value="TYR_RECOMBINASE"/>
    <property type="match status" value="1"/>
</dbReference>
<keyword evidence="2" id="KW-0233">DNA recombination</keyword>
<evidence type="ECO:0000256" key="1">
    <source>
        <dbReference type="ARBA" id="ARBA00023125"/>
    </source>
</evidence>
<organism evidence="4 5">
    <name type="scientific">Acropora cervicornis</name>
    <name type="common">Staghorn coral</name>
    <dbReference type="NCBI Taxonomy" id="6130"/>
    <lineage>
        <taxon>Eukaryota</taxon>
        <taxon>Metazoa</taxon>
        <taxon>Cnidaria</taxon>
        <taxon>Anthozoa</taxon>
        <taxon>Hexacorallia</taxon>
        <taxon>Scleractinia</taxon>
        <taxon>Astrocoeniina</taxon>
        <taxon>Acroporidae</taxon>
        <taxon>Acropora</taxon>
    </lineage>
</organism>
<dbReference type="Gene3D" id="1.10.150.130">
    <property type="match status" value="1"/>
</dbReference>
<dbReference type="GO" id="GO:0015074">
    <property type="term" value="P:DNA integration"/>
    <property type="evidence" value="ECO:0007669"/>
    <property type="project" value="InterPro"/>
</dbReference>
<reference evidence="4" key="2">
    <citation type="journal article" date="2023" name="Science">
        <title>Genomic signatures of disease resistance in endangered staghorn corals.</title>
        <authorList>
            <person name="Vollmer S.V."/>
            <person name="Selwyn J.D."/>
            <person name="Despard B.A."/>
            <person name="Roesel C.L."/>
        </authorList>
    </citation>
    <scope>NUCLEOTIDE SEQUENCE</scope>
    <source>
        <strain evidence="4">K2</strain>
    </source>
</reference>
<dbReference type="PANTHER" id="PTHR34605:SF6">
    <property type="entry name" value="TYR RECOMBINASE DOMAIN-CONTAINING PROTEIN"/>
    <property type="match status" value="1"/>
</dbReference>
<dbReference type="Proteomes" id="UP001249851">
    <property type="component" value="Unassembled WGS sequence"/>
</dbReference>
<proteinExistence type="predicted"/>
<dbReference type="PANTHER" id="PTHR34605">
    <property type="entry name" value="PHAGE_INTEGRASE DOMAIN-CONTAINING PROTEIN"/>
    <property type="match status" value="1"/>
</dbReference>
<dbReference type="SUPFAM" id="SSF47823">
    <property type="entry name" value="lambda integrase-like, N-terminal domain"/>
    <property type="match status" value="1"/>
</dbReference>
<comment type="caution">
    <text evidence="4">The sequence shown here is derived from an EMBL/GenBank/DDBJ whole genome shotgun (WGS) entry which is preliminary data.</text>
</comment>
<dbReference type="InterPro" id="IPR013762">
    <property type="entry name" value="Integrase-like_cat_sf"/>
</dbReference>
<dbReference type="Gene3D" id="1.10.443.10">
    <property type="entry name" value="Intergrase catalytic core"/>
    <property type="match status" value="1"/>
</dbReference>
<dbReference type="InterPro" id="IPR002104">
    <property type="entry name" value="Integrase_catalytic"/>
</dbReference>
<reference evidence="4" key="1">
    <citation type="journal article" date="2023" name="G3 (Bethesda)">
        <title>Whole genome assembly and annotation of the endangered Caribbean coral Acropora cervicornis.</title>
        <authorList>
            <person name="Selwyn J.D."/>
            <person name="Vollmer S.V."/>
        </authorList>
    </citation>
    <scope>NUCLEOTIDE SEQUENCE</scope>
    <source>
        <strain evidence="4">K2</strain>
    </source>
</reference>
<dbReference type="InterPro" id="IPR010998">
    <property type="entry name" value="Integrase_recombinase_N"/>
</dbReference>
<dbReference type="InterPro" id="IPR011010">
    <property type="entry name" value="DNA_brk_join_enz"/>
</dbReference>
<sequence>MASLACYGLRVFASYAVPVMGKSQFFVLSYPPSPSFFVIRVWALCGSSCPALVMPFPGRVLTCCSFTKSCHFVAVAHPLAQEFTFPPEFAANMFRDPELRQLAQALPSILVHDRAASTVSTYLGAYKSWKAWALRHNASVLPADSVTFALYVVSLIQEARSMATVNSAVYGVNYVHKKSGYPEVSEHPVVKQLLDAAKRILARPPTRMKPLSIDQVRSLLTRLGGGTVADLQLAALLALGFFGFLRWDDLHHLSVDSLNFGVSHVAIFLGRRKNDQFRKGSWVFIARSSTPPCPVGVVEKFLRIGGHRKGSKLFRRVQSTKRGVYLRDQPMSYSRAKELLRKELKREGLDSSLFGIHSLRSGGASAAAALGVPDRLFQRHGGWRSEKARNNYVEESLDSLLLIGRTRKADLNIICKWIVESWNDIPSELISESFRKCCITNALDGTEDDDIWQEDDDCDPFNDEDGGDDLYYAEELDREAAEIDEDEYDRLFGESDNEEFDGF</sequence>
<evidence type="ECO:0000259" key="3">
    <source>
        <dbReference type="PROSITE" id="PS51898"/>
    </source>
</evidence>
<accession>A0AAD9VAA4</accession>
<evidence type="ECO:0000313" key="5">
    <source>
        <dbReference type="Proteomes" id="UP001249851"/>
    </source>
</evidence>
<dbReference type="GO" id="GO:0006310">
    <property type="term" value="P:DNA recombination"/>
    <property type="evidence" value="ECO:0007669"/>
    <property type="project" value="UniProtKB-KW"/>
</dbReference>
<dbReference type="SUPFAM" id="SSF56349">
    <property type="entry name" value="DNA breaking-rejoining enzymes"/>
    <property type="match status" value="1"/>
</dbReference>
<protein>
    <submittedName>
        <fullName evidence="4">Integrase/recombinase xerD-like protein</fullName>
    </submittedName>
</protein>
<dbReference type="GO" id="GO:0003677">
    <property type="term" value="F:DNA binding"/>
    <property type="evidence" value="ECO:0007669"/>
    <property type="project" value="UniProtKB-KW"/>
</dbReference>
<gene>
    <name evidence="4" type="ORF">P5673_009404</name>
</gene>
<evidence type="ECO:0000313" key="4">
    <source>
        <dbReference type="EMBL" id="KAK2566732.1"/>
    </source>
</evidence>
<evidence type="ECO:0000256" key="2">
    <source>
        <dbReference type="ARBA" id="ARBA00023172"/>
    </source>
</evidence>
<dbReference type="InterPro" id="IPR052925">
    <property type="entry name" value="Phage_Integrase-like_Recomb"/>
</dbReference>
<dbReference type="AlphaFoldDB" id="A0AAD9VAA4"/>
<keyword evidence="1" id="KW-0238">DNA-binding</keyword>
<dbReference type="EMBL" id="JARQWQ010000016">
    <property type="protein sequence ID" value="KAK2566732.1"/>
    <property type="molecule type" value="Genomic_DNA"/>
</dbReference>
<feature type="domain" description="Tyr recombinase" evidence="3">
    <location>
        <begin position="206"/>
        <end position="405"/>
    </location>
</feature>